<name>A0A0V1Q384_9ASCO</name>
<feature type="region of interest" description="Disordered" evidence="1">
    <location>
        <begin position="312"/>
        <end position="371"/>
    </location>
</feature>
<feature type="compositionally biased region" description="Basic residues" evidence="1">
    <location>
        <begin position="121"/>
        <end position="136"/>
    </location>
</feature>
<feature type="compositionally biased region" description="Basic and acidic residues" evidence="1">
    <location>
        <begin position="142"/>
        <end position="151"/>
    </location>
</feature>
<organism evidence="2 3">
    <name type="scientific">Debaryomyces fabryi</name>
    <dbReference type="NCBI Taxonomy" id="58627"/>
    <lineage>
        <taxon>Eukaryota</taxon>
        <taxon>Fungi</taxon>
        <taxon>Dikarya</taxon>
        <taxon>Ascomycota</taxon>
        <taxon>Saccharomycotina</taxon>
        <taxon>Pichiomycetes</taxon>
        <taxon>Debaryomycetaceae</taxon>
        <taxon>Debaryomyces</taxon>
    </lineage>
</organism>
<sequence length="605" mass="70895">MTFKDTINGIVKPKVNEDSVYNTGMLVSEDTTRKTDRAAMSKSRSRIENVQYNDLNIEIDQKDIDRAAKKYHKEMRSRRKEQNRERETSQLQHGFLPVSAEVLITENKEERPETQQEIRPRSRLRSHLRHQKHRRSQMANMERGRRQKPQETENLATQEPTVRRLKQKKQHLAKIDHLDYPGAVSSVFRTQEELTSEAAHKHFGNSKQLRLNNDERGQGTDEELIHRNRRRQKKHSIRQHTLLETLEVPSKPEETSPRQRRQKHPRQRQQDPSEPTQDATSRQRHQHNHEQVRDSQGEESWILETVPVPELVPIPHSRNNRLRHPQANRVQSDRVQSNGAHLLGDSPETSSRQRRHQHLAQQHAPPESPIQLRTTDSESRLRHILHQQLPPNHQVSHPELFQRRLRSPINDVATELPESSQRRPRVQNSSRILHPCDRISFSEDDIPQSSSQEDLPPSDEYYAGNEAEIPPYHATLHKYLDLISYDPRVVPCLRVNRALIKSNDKLSESIFQFLKFNLFPESIDPWEISHIDDQYYDDLIPELIPVETDSSDVLPNIPYEPHYRHHNDVMPQIISDDDYEYALYLSSLENNVHNHTMNISSTIGS</sequence>
<feature type="region of interest" description="Disordered" evidence="1">
    <location>
        <begin position="198"/>
        <end position="300"/>
    </location>
</feature>
<evidence type="ECO:0000256" key="1">
    <source>
        <dbReference type="SAM" id="MobiDB-lite"/>
    </source>
</evidence>
<comment type="caution">
    <text evidence="2">The sequence shown here is derived from an EMBL/GenBank/DDBJ whole genome shotgun (WGS) entry which is preliminary data.</text>
</comment>
<dbReference type="EMBL" id="LMYN01000016">
    <property type="protein sequence ID" value="KSA02968.1"/>
    <property type="molecule type" value="Genomic_DNA"/>
</dbReference>
<proteinExistence type="predicted"/>
<feature type="compositionally biased region" description="Basic residues" evidence="1">
    <location>
        <begin position="258"/>
        <end position="267"/>
    </location>
</feature>
<reference evidence="2 3" key="1">
    <citation type="submission" date="2015-11" db="EMBL/GenBank/DDBJ databases">
        <title>The genome of Debaryomyces fabryi.</title>
        <authorList>
            <person name="Tafer H."/>
            <person name="Lopandic K."/>
        </authorList>
    </citation>
    <scope>NUCLEOTIDE SEQUENCE [LARGE SCALE GENOMIC DNA]</scope>
    <source>
        <strain evidence="2 3">CBS 789</strain>
    </source>
</reference>
<feature type="region of interest" description="Disordered" evidence="1">
    <location>
        <begin position="413"/>
        <end position="465"/>
    </location>
</feature>
<feature type="compositionally biased region" description="Basic residues" evidence="1">
    <location>
        <begin position="227"/>
        <end position="238"/>
    </location>
</feature>
<feature type="region of interest" description="Disordered" evidence="1">
    <location>
        <begin position="71"/>
        <end position="170"/>
    </location>
</feature>
<evidence type="ECO:0000313" key="2">
    <source>
        <dbReference type="EMBL" id="KSA02968.1"/>
    </source>
</evidence>
<feature type="compositionally biased region" description="Basic and acidic residues" evidence="1">
    <location>
        <begin position="106"/>
        <end position="120"/>
    </location>
</feature>
<dbReference type="GeneID" id="26838232"/>
<keyword evidence="3" id="KW-1185">Reference proteome</keyword>
<dbReference type="OrthoDB" id="4025539at2759"/>
<feature type="compositionally biased region" description="Polar residues" evidence="1">
    <location>
        <begin position="328"/>
        <end position="339"/>
    </location>
</feature>
<evidence type="ECO:0000313" key="3">
    <source>
        <dbReference type="Proteomes" id="UP000054251"/>
    </source>
</evidence>
<gene>
    <name evidence="2" type="ORF">AC631_01223</name>
</gene>
<dbReference type="RefSeq" id="XP_015469070.1">
    <property type="nucleotide sequence ID" value="XM_015610053.1"/>
</dbReference>
<dbReference type="Proteomes" id="UP000054251">
    <property type="component" value="Unassembled WGS sequence"/>
</dbReference>
<accession>A0A0V1Q384</accession>
<dbReference type="AlphaFoldDB" id="A0A0V1Q384"/>
<protein>
    <submittedName>
        <fullName evidence="2">Uncharacterized protein</fullName>
    </submittedName>
</protein>
<feature type="compositionally biased region" description="Basic and acidic residues" evidence="1">
    <location>
        <begin position="212"/>
        <end position="226"/>
    </location>
</feature>